<evidence type="ECO:0000256" key="1">
    <source>
        <dbReference type="ARBA" id="ARBA00001971"/>
    </source>
</evidence>
<sequence>MVDRMKCCPESIPVDVLPYTMQCTLEMICATSMGLDVLEKADNKQFVDSMEVFLRKVATRIFHPLSYIDVIYRRTENYSQLERARHFCLDYAKQTIDKRRAALENQSISTKEDHEFRRKIIIDQVLEMDGDDELNDQNLRDQIMTFVAAVSNNIVMSATF</sequence>
<dbReference type="InterPro" id="IPR001128">
    <property type="entry name" value="Cyt_P450"/>
</dbReference>
<keyword evidence="12" id="KW-0503">Monooxygenase</keyword>
<dbReference type="GO" id="GO:0005789">
    <property type="term" value="C:endoplasmic reticulum membrane"/>
    <property type="evidence" value="ECO:0007669"/>
    <property type="project" value="UniProtKB-SubCell"/>
</dbReference>
<organism evidence="14">
    <name type="scientific">Culex pipiens</name>
    <name type="common">House mosquito</name>
    <dbReference type="NCBI Taxonomy" id="7175"/>
    <lineage>
        <taxon>Eukaryota</taxon>
        <taxon>Metazoa</taxon>
        <taxon>Ecdysozoa</taxon>
        <taxon>Arthropoda</taxon>
        <taxon>Hexapoda</taxon>
        <taxon>Insecta</taxon>
        <taxon>Pterygota</taxon>
        <taxon>Neoptera</taxon>
        <taxon>Endopterygota</taxon>
        <taxon>Diptera</taxon>
        <taxon>Nematocera</taxon>
        <taxon>Culicoidea</taxon>
        <taxon>Culicidae</taxon>
        <taxon>Culicinae</taxon>
        <taxon>Culicini</taxon>
        <taxon>Culex</taxon>
        <taxon>Culex</taxon>
    </lineage>
</organism>
<keyword evidence="10" id="KW-0560">Oxidoreductase</keyword>
<evidence type="ECO:0000256" key="8">
    <source>
        <dbReference type="ARBA" id="ARBA00022824"/>
    </source>
</evidence>
<proteinExistence type="inferred from homology"/>
<evidence type="ECO:0000256" key="11">
    <source>
        <dbReference type="ARBA" id="ARBA00023004"/>
    </source>
</evidence>
<evidence type="ECO:0000313" key="14">
    <source>
        <dbReference type="EMBL" id="CAG6569160.1"/>
    </source>
</evidence>
<evidence type="ECO:0000256" key="2">
    <source>
        <dbReference type="ARBA" id="ARBA00003690"/>
    </source>
</evidence>
<comment type="cofactor">
    <cofactor evidence="1">
        <name>heme</name>
        <dbReference type="ChEBI" id="CHEBI:30413"/>
    </cofactor>
</comment>
<dbReference type="PANTHER" id="PTHR24291">
    <property type="entry name" value="CYTOCHROME P450 FAMILY 4"/>
    <property type="match status" value="1"/>
</dbReference>
<keyword evidence="7" id="KW-0479">Metal-binding</keyword>
<dbReference type="PANTHER" id="PTHR24291:SF189">
    <property type="entry name" value="CYTOCHROME P450 4C3-RELATED"/>
    <property type="match status" value="1"/>
</dbReference>
<accession>A0A8D8JA74</accession>
<dbReference type="GO" id="GO:0005506">
    <property type="term" value="F:iron ion binding"/>
    <property type="evidence" value="ECO:0007669"/>
    <property type="project" value="InterPro"/>
</dbReference>
<protein>
    <submittedName>
        <fullName evidence="14">Cytochrome P450 4e2</fullName>
    </submittedName>
</protein>
<dbReference type="InterPro" id="IPR036396">
    <property type="entry name" value="Cyt_P450_sf"/>
</dbReference>
<dbReference type="AlphaFoldDB" id="A0A8D8JA74"/>
<evidence type="ECO:0000256" key="6">
    <source>
        <dbReference type="ARBA" id="ARBA00022617"/>
    </source>
</evidence>
<keyword evidence="6" id="KW-0349">Heme</keyword>
<evidence type="ECO:0000256" key="10">
    <source>
        <dbReference type="ARBA" id="ARBA00023002"/>
    </source>
</evidence>
<evidence type="ECO:0000256" key="5">
    <source>
        <dbReference type="ARBA" id="ARBA00010617"/>
    </source>
</evidence>
<evidence type="ECO:0000256" key="13">
    <source>
        <dbReference type="ARBA" id="ARBA00023136"/>
    </source>
</evidence>
<evidence type="ECO:0000256" key="9">
    <source>
        <dbReference type="ARBA" id="ARBA00022848"/>
    </source>
</evidence>
<comment type="function">
    <text evidence="2">May be involved in the metabolism of insect hormones and in the breakdown of synthetic insecticides.</text>
</comment>
<comment type="subcellular location">
    <subcellularLocation>
        <location evidence="4">Endoplasmic reticulum membrane</location>
        <topology evidence="4">Peripheral membrane protein</topology>
    </subcellularLocation>
    <subcellularLocation>
        <location evidence="3">Microsome membrane</location>
        <topology evidence="3">Peripheral membrane protein</topology>
    </subcellularLocation>
</comment>
<comment type="similarity">
    <text evidence="5">Belongs to the cytochrome P450 family.</text>
</comment>
<keyword evidence="8" id="KW-0256">Endoplasmic reticulum</keyword>
<dbReference type="GO" id="GO:0004497">
    <property type="term" value="F:monooxygenase activity"/>
    <property type="evidence" value="ECO:0007669"/>
    <property type="project" value="UniProtKB-KW"/>
</dbReference>
<dbReference type="InterPro" id="IPR050196">
    <property type="entry name" value="Cytochrome_P450_Monoox"/>
</dbReference>
<evidence type="ECO:0000256" key="7">
    <source>
        <dbReference type="ARBA" id="ARBA00022723"/>
    </source>
</evidence>
<keyword evidence="9" id="KW-0492">Microsome</keyword>
<name>A0A8D8JA74_CULPI</name>
<evidence type="ECO:0000256" key="12">
    <source>
        <dbReference type="ARBA" id="ARBA00023033"/>
    </source>
</evidence>
<dbReference type="GO" id="GO:0020037">
    <property type="term" value="F:heme binding"/>
    <property type="evidence" value="ECO:0007669"/>
    <property type="project" value="InterPro"/>
</dbReference>
<dbReference type="Pfam" id="PF00067">
    <property type="entry name" value="p450"/>
    <property type="match status" value="1"/>
</dbReference>
<dbReference type="SUPFAM" id="SSF48264">
    <property type="entry name" value="Cytochrome P450"/>
    <property type="match status" value="1"/>
</dbReference>
<evidence type="ECO:0000256" key="3">
    <source>
        <dbReference type="ARBA" id="ARBA00004174"/>
    </source>
</evidence>
<dbReference type="EMBL" id="HBUE01281217">
    <property type="protein sequence ID" value="CAG6569160.1"/>
    <property type="molecule type" value="Transcribed_RNA"/>
</dbReference>
<keyword evidence="11" id="KW-0408">Iron</keyword>
<dbReference type="GO" id="GO:0016705">
    <property type="term" value="F:oxidoreductase activity, acting on paired donors, with incorporation or reduction of molecular oxygen"/>
    <property type="evidence" value="ECO:0007669"/>
    <property type="project" value="InterPro"/>
</dbReference>
<reference evidence="14" key="1">
    <citation type="submission" date="2021-05" db="EMBL/GenBank/DDBJ databases">
        <authorList>
            <person name="Alioto T."/>
            <person name="Alioto T."/>
            <person name="Gomez Garrido J."/>
        </authorList>
    </citation>
    <scope>NUCLEOTIDE SEQUENCE</scope>
</reference>
<dbReference type="Gene3D" id="1.10.630.10">
    <property type="entry name" value="Cytochrome P450"/>
    <property type="match status" value="1"/>
</dbReference>
<evidence type="ECO:0000256" key="4">
    <source>
        <dbReference type="ARBA" id="ARBA00004406"/>
    </source>
</evidence>
<keyword evidence="13" id="KW-0472">Membrane</keyword>